<dbReference type="GO" id="GO:0005576">
    <property type="term" value="C:extracellular region"/>
    <property type="evidence" value="ECO:0007669"/>
    <property type="project" value="UniProtKB-SubCell"/>
</dbReference>
<feature type="domain" description="Flagellar basal-body/hook protein C-terminal" evidence="9">
    <location>
        <begin position="512"/>
        <end position="552"/>
    </location>
</feature>
<keyword evidence="11" id="KW-0966">Cell projection</keyword>
<gene>
    <name evidence="7 11" type="primary">flgK</name>
    <name evidence="11" type="ORF">PBV87_12565</name>
</gene>
<evidence type="ECO:0000259" key="10">
    <source>
        <dbReference type="Pfam" id="PF22638"/>
    </source>
</evidence>
<evidence type="ECO:0000259" key="9">
    <source>
        <dbReference type="Pfam" id="PF06429"/>
    </source>
</evidence>
<dbReference type="InterPro" id="IPR001444">
    <property type="entry name" value="Flag_bb_rod_N"/>
</dbReference>
<protein>
    <recommendedName>
        <fullName evidence="4 7">Flagellar hook-associated protein 1</fullName>
        <shortName evidence="7">HAP1</shortName>
    </recommendedName>
</protein>
<keyword evidence="12" id="KW-1185">Reference proteome</keyword>
<dbReference type="Pfam" id="PF22638">
    <property type="entry name" value="FlgK_D1"/>
    <property type="match status" value="1"/>
</dbReference>
<comment type="subcellular location">
    <subcellularLocation>
        <location evidence="1 7">Bacterial flagellum</location>
    </subcellularLocation>
    <subcellularLocation>
        <location evidence="2 7">Secreted</location>
    </subcellularLocation>
</comment>
<evidence type="ECO:0000256" key="7">
    <source>
        <dbReference type="RuleBase" id="RU362065"/>
    </source>
</evidence>
<dbReference type="InterPro" id="IPR010930">
    <property type="entry name" value="Flg_bb/hook_C_dom"/>
</dbReference>
<dbReference type="Proteomes" id="UP001169242">
    <property type="component" value="Unassembled WGS sequence"/>
</dbReference>
<evidence type="ECO:0000256" key="4">
    <source>
        <dbReference type="ARBA" id="ARBA00016244"/>
    </source>
</evidence>
<dbReference type="GO" id="GO:0044780">
    <property type="term" value="P:bacterial-type flagellum assembly"/>
    <property type="evidence" value="ECO:0007669"/>
    <property type="project" value="InterPro"/>
</dbReference>
<evidence type="ECO:0000256" key="6">
    <source>
        <dbReference type="ARBA" id="ARBA00023143"/>
    </source>
</evidence>
<keyword evidence="6 7" id="KW-0975">Bacterial flagellum</keyword>
<evidence type="ECO:0000256" key="1">
    <source>
        <dbReference type="ARBA" id="ARBA00004365"/>
    </source>
</evidence>
<dbReference type="PRINTS" id="PR01005">
    <property type="entry name" value="FLGHOOKAP1"/>
</dbReference>
<dbReference type="PANTHER" id="PTHR30033">
    <property type="entry name" value="FLAGELLAR HOOK-ASSOCIATED PROTEIN 1"/>
    <property type="match status" value="1"/>
</dbReference>
<dbReference type="InterPro" id="IPR002371">
    <property type="entry name" value="FlgK"/>
</dbReference>
<evidence type="ECO:0000313" key="12">
    <source>
        <dbReference type="Proteomes" id="UP001169242"/>
    </source>
</evidence>
<evidence type="ECO:0000256" key="3">
    <source>
        <dbReference type="ARBA" id="ARBA00009677"/>
    </source>
</evidence>
<keyword evidence="11" id="KW-0969">Cilium</keyword>
<accession>A0AA42J1F1</accession>
<evidence type="ECO:0000256" key="5">
    <source>
        <dbReference type="ARBA" id="ARBA00022525"/>
    </source>
</evidence>
<dbReference type="Pfam" id="PF06429">
    <property type="entry name" value="Flg_bbr_C"/>
    <property type="match status" value="1"/>
</dbReference>
<dbReference type="SUPFAM" id="SSF64518">
    <property type="entry name" value="Phase 1 flagellin"/>
    <property type="match status" value="1"/>
</dbReference>
<dbReference type="GO" id="GO:0005198">
    <property type="term" value="F:structural molecule activity"/>
    <property type="evidence" value="ECO:0007669"/>
    <property type="project" value="UniProtKB-UniRule"/>
</dbReference>
<proteinExistence type="inferred from homology"/>
<feature type="domain" description="Flagellar hook-associated protein FlgK helical" evidence="10">
    <location>
        <begin position="99"/>
        <end position="351"/>
    </location>
</feature>
<name>A0AA42J1F1_9FIRM</name>
<feature type="domain" description="Flagellar basal body rod protein N-terminal" evidence="8">
    <location>
        <begin position="8"/>
        <end position="37"/>
    </location>
</feature>
<sequence>MGSAFFEMNIATTGLFAAQRGLAVTSNNINNAATKGYSRQVLDQRASSAMPGYGRGMIGTGVDTTQVRRVRDSYLDQKMWGQKPALGEYKIKAEQNSIIESVFGEPSDTGFTKVFDDFFTAIDNLSKLPSEGERQEALRQMSISFTKYYNSAAQKLTEYQRDLNFEMKAKVEEINNLVTRITSLNDQIYRAELNGDIANTLRDDRELCVDRLSQIVNIDAKEVDVTRPDGKVDKQFQIKLNGQVLVDGTYGRLLKVSARTEGQKKNPEDADGLYDIKWEDGLPFYMDDKDLSGELKGIIDMRDGRGSSSFTMNGEQQDPSITYKGIPYYINKLDQFVQTFAKSMNDVYNQAGTDGGQVYTDLTLDDGTIIKIPKHALFSYTEGNGKTPVSIENMLLKDAKGDIIVDPVTGAAQIDYSKMTAKQFSVSDTVYEGASNIRTNFEHDPVDGSNPNPSSNDLLLALGAQKNNNKMFKDGDPKDFMISMFSELGINAKEAAMYQKTQKNVTTTIENQRLSVSQVDPNEEFINLVKYNQAYQAAAKVLTTMDGIYETTIFKLGNW</sequence>
<dbReference type="InterPro" id="IPR019776">
    <property type="entry name" value="Flagellar_basal_body_rod_CS"/>
</dbReference>
<dbReference type="InterPro" id="IPR053927">
    <property type="entry name" value="FlgK_helical"/>
</dbReference>
<organism evidence="11 12">
    <name type="scientific">Holtiella tumoricola</name>
    <dbReference type="NCBI Taxonomy" id="3018743"/>
    <lineage>
        <taxon>Bacteria</taxon>
        <taxon>Bacillati</taxon>
        <taxon>Bacillota</taxon>
        <taxon>Clostridia</taxon>
        <taxon>Lachnospirales</taxon>
        <taxon>Cellulosilyticaceae</taxon>
        <taxon>Holtiella</taxon>
    </lineage>
</organism>
<evidence type="ECO:0000256" key="2">
    <source>
        <dbReference type="ARBA" id="ARBA00004613"/>
    </source>
</evidence>
<evidence type="ECO:0000259" key="8">
    <source>
        <dbReference type="Pfam" id="PF00460"/>
    </source>
</evidence>
<dbReference type="EMBL" id="JAQIFT010000046">
    <property type="protein sequence ID" value="MDA3732320.1"/>
    <property type="molecule type" value="Genomic_DNA"/>
</dbReference>
<keyword evidence="5 7" id="KW-0964">Secreted</keyword>
<keyword evidence="11" id="KW-0282">Flagellum</keyword>
<evidence type="ECO:0000313" key="11">
    <source>
        <dbReference type="EMBL" id="MDA3732320.1"/>
    </source>
</evidence>
<dbReference type="AlphaFoldDB" id="A0AA42J1F1"/>
<dbReference type="GO" id="GO:0009424">
    <property type="term" value="C:bacterial-type flagellum hook"/>
    <property type="evidence" value="ECO:0007669"/>
    <property type="project" value="UniProtKB-UniRule"/>
</dbReference>
<dbReference type="RefSeq" id="WP_271012507.1">
    <property type="nucleotide sequence ID" value="NZ_JAQIFT010000046.1"/>
</dbReference>
<reference evidence="11" key="1">
    <citation type="journal article" date="2023" name="Int. J. Syst. Evol. Microbiol.">
        <title>&lt;i&gt;Holtiella tumoricola&lt;/i&gt; gen. nov. sp. nov., isolated from a human clinical sample.</title>
        <authorList>
            <person name="Allen-Vercoe E."/>
            <person name="Daigneault M.C."/>
            <person name="Vancuren S.J."/>
            <person name="Cochrane K."/>
            <person name="O'Neal L.L."/>
            <person name="Sankaranarayanan K."/>
            <person name="Lawson P.A."/>
        </authorList>
    </citation>
    <scope>NUCLEOTIDE SEQUENCE</scope>
    <source>
        <strain evidence="11">CC70A</strain>
    </source>
</reference>
<comment type="similarity">
    <text evidence="3 7">Belongs to the flagella basal body rod proteins family.</text>
</comment>
<dbReference type="PANTHER" id="PTHR30033:SF1">
    <property type="entry name" value="FLAGELLAR HOOK-ASSOCIATED PROTEIN 1"/>
    <property type="match status" value="1"/>
</dbReference>
<dbReference type="Pfam" id="PF00460">
    <property type="entry name" value="Flg_bb_rod"/>
    <property type="match status" value="1"/>
</dbReference>
<dbReference type="PROSITE" id="PS00588">
    <property type="entry name" value="FLAGELLA_BB_ROD"/>
    <property type="match status" value="1"/>
</dbReference>
<dbReference type="NCBIfam" id="TIGR02492">
    <property type="entry name" value="flgK_ends"/>
    <property type="match status" value="1"/>
</dbReference>
<comment type="caution">
    <text evidence="11">The sequence shown here is derived from an EMBL/GenBank/DDBJ whole genome shotgun (WGS) entry which is preliminary data.</text>
</comment>